<protein>
    <submittedName>
        <fullName evidence="2">Uncharacterized protein</fullName>
    </submittedName>
</protein>
<proteinExistence type="predicted"/>
<feature type="region of interest" description="Disordered" evidence="1">
    <location>
        <begin position="195"/>
        <end position="237"/>
    </location>
</feature>
<reference evidence="2 3" key="1">
    <citation type="submission" date="2019-04" db="EMBL/GenBank/DDBJ databases">
        <authorList>
            <person name="Dong K."/>
        </authorList>
    </citation>
    <scope>NUCLEOTIDE SEQUENCE [LARGE SCALE GENOMIC DNA]</scope>
    <source>
        <strain evidence="3">dk3543</strain>
    </source>
</reference>
<gene>
    <name evidence="2" type="ORF">FC770_09165</name>
</gene>
<evidence type="ECO:0000256" key="1">
    <source>
        <dbReference type="SAM" id="MobiDB-lite"/>
    </source>
</evidence>
<comment type="caution">
    <text evidence="2">The sequence shown here is derived from an EMBL/GenBank/DDBJ whole genome shotgun (WGS) entry which is preliminary data.</text>
</comment>
<dbReference type="OrthoDB" id="4571398at2"/>
<sequence length="237" mass="25820">MNPDQRHPASPDSPSAALGAETDGLRHLLVETIEARHTLAADAHLVSESRYGMGFGSQWRDLLDDTREALTDRGFESCRLAPGGHSIPVVNNCLVYVWRVPNHPDAVNEFASSPTRKSGFAVPPPEPGLWEPSLSDEHDAADNQNEGEVEQALRAVDDAMSVILVMIKSSPWRLHSVDWAVAVLDEDGKVELRGTEPIWVPEPDADASTSEVESFDSGAPIEPTVEAREQEETDPDA</sequence>
<evidence type="ECO:0000313" key="2">
    <source>
        <dbReference type="EMBL" id="TKI62541.1"/>
    </source>
</evidence>
<organism evidence="2 3">
    <name type="scientific">Nocardioides jishulii</name>
    <dbReference type="NCBI Taxonomy" id="2575440"/>
    <lineage>
        <taxon>Bacteria</taxon>
        <taxon>Bacillati</taxon>
        <taxon>Actinomycetota</taxon>
        <taxon>Actinomycetes</taxon>
        <taxon>Propionibacteriales</taxon>
        <taxon>Nocardioidaceae</taxon>
        <taxon>Nocardioides</taxon>
    </lineage>
</organism>
<keyword evidence="3" id="KW-1185">Reference proteome</keyword>
<dbReference type="EMBL" id="SZPY01000002">
    <property type="protein sequence ID" value="TKI62541.1"/>
    <property type="molecule type" value="Genomic_DNA"/>
</dbReference>
<dbReference type="AlphaFoldDB" id="A0A4U2YRE7"/>
<accession>A0A4U2YRE7</accession>
<evidence type="ECO:0000313" key="3">
    <source>
        <dbReference type="Proteomes" id="UP000307808"/>
    </source>
</evidence>
<dbReference type="RefSeq" id="WP_137065810.1">
    <property type="nucleotide sequence ID" value="NZ_CP040748.1"/>
</dbReference>
<dbReference type="Proteomes" id="UP000307808">
    <property type="component" value="Unassembled WGS sequence"/>
</dbReference>
<feature type="region of interest" description="Disordered" evidence="1">
    <location>
        <begin position="111"/>
        <end position="147"/>
    </location>
</feature>
<name>A0A4U2YRE7_9ACTN</name>